<name>A0A927CE49_9BACL</name>
<dbReference type="RefSeq" id="WP_190930622.1">
    <property type="nucleotide sequence ID" value="NZ_JACXJA010000036.1"/>
</dbReference>
<dbReference type="Proteomes" id="UP000639396">
    <property type="component" value="Unassembled WGS sequence"/>
</dbReference>
<proteinExistence type="predicted"/>
<evidence type="ECO:0000256" key="1">
    <source>
        <dbReference type="SAM" id="MobiDB-lite"/>
    </source>
</evidence>
<feature type="compositionally biased region" description="Basic and acidic residues" evidence="1">
    <location>
        <begin position="378"/>
        <end position="394"/>
    </location>
</feature>
<dbReference type="AlphaFoldDB" id="A0A927CE49"/>
<protein>
    <submittedName>
        <fullName evidence="2">Uncharacterized protein</fullName>
    </submittedName>
</protein>
<keyword evidence="3" id="KW-1185">Reference proteome</keyword>
<evidence type="ECO:0000313" key="2">
    <source>
        <dbReference type="EMBL" id="MBD2864998.1"/>
    </source>
</evidence>
<reference evidence="2" key="1">
    <citation type="submission" date="2020-09" db="EMBL/GenBank/DDBJ databases">
        <title>A novel bacterium of genus Paenibacillus, isolated from South China Sea.</title>
        <authorList>
            <person name="Huang H."/>
            <person name="Mo K."/>
            <person name="Hu Y."/>
        </authorList>
    </citation>
    <scope>NUCLEOTIDE SEQUENCE</scope>
    <source>
        <strain evidence="2">IB182363</strain>
    </source>
</reference>
<organism evidence="2 3">
    <name type="scientific">Paenibacillus oceani</name>
    <dbReference type="NCBI Taxonomy" id="2772510"/>
    <lineage>
        <taxon>Bacteria</taxon>
        <taxon>Bacillati</taxon>
        <taxon>Bacillota</taxon>
        <taxon>Bacilli</taxon>
        <taxon>Bacillales</taxon>
        <taxon>Paenibacillaceae</taxon>
        <taxon>Paenibacillus</taxon>
    </lineage>
</organism>
<sequence>MKKSRYYPFERNRYFYGKLLTVRDFESEQKYFNDKRRMMNRLLFGSGVITGMQVIAVDDKSVSVEMGAAIDALGREIVVPAPVTLKLSMMDGFTNNEYAKNVYLCISYDEKGKEPVHSIANSTVRSDEVSEYNRMLESYRLFIREEAPDPSALPMAGLTEQTVVLYQSSQVRVLQVTPKYVNPGQTFHAMIRIEKTLQAGKVELEYELATERLAAPGGSTVRFAEPSDAQETEYAFQIELCADAVGSGKAQIGVIPGSAVLRVGDKRIDGMSRETGVVHIMHGSVEEQLMDDFLKQPLEVSLESSSDPCIYLAKIGLLQMGPTYVIERVEQVPFGEFVYNPSAAYRLALAEARRNRSVPAGPDSMPELSPALIREAMRSAERDKETPEAAKKTEQAAPLSGTEELRSGFVDIPISPFAKSALSFGKAVKSFVSQEIEHGYGPGDVYIVTNIEERTYDAVSDMLNSGQRAYFGAADVFTGSEFEAELPDIQTGIVAYPQKGTFRIGIKLRQVAEARTVRVRWWAYRSTTGEGEGAAEAETKGNPEIVTLSEAAVSLENKPE</sequence>
<gene>
    <name evidence="2" type="ORF">IDH45_23750</name>
</gene>
<dbReference type="EMBL" id="JACXJA010000036">
    <property type="protein sequence ID" value="MBD2864998.1"/>
    <property type="molecule type" value="Genomic_DNA"/>
</dbReference>
<accession>A0A927CE49</accession>
<evidence type="ECO:0000313" key="3">
    <source>
        <dbReference type="Proteomes" id="UP000639396"/>
    </source>
</evidence>
<comment type="caution">
    <text evidence="2">The sequence shown here is derived from an EMBL/GenBank/DDBJ whole genome shotgun (WGS) entry which is preliminary data.</text>
</comment>
<feature type="region of interest" description="Disordered" evidence="1">
    <location>
        <begin position="378"/>
        <end position="400"/>
    </location>
</feature>